<evidence type="ECO:0000313" key="5">
    <source>
        <dbReference type="EMBL" id="GCD98233.1"/>
    </source>
</evidence>
<comment type="caution">
    <text evidence="5">The sequence shown here is derived from an EMBL/GenBank/DDBJ whole genome shotgun (WGS) entry which is preliminary data.</text>
</comment>
<dbReference type="GO" id="GO:0000160">
    <property type="term" value="P:phosphorelay signal transduction system"/>
    <property type="evidence" value="ECO:0007669"/>
    <property type="project" value="InterPro"/>
</dbReference>
<dbReference type="PROSITE" id="PS50110">
    <property type="entry name" value="RESPONSE_REGULATORY"/>
    <property type="match status" value="1"/>
</dbReference>
<dbReference type="SMART" id="SM00091">
    <property type="entry name" value="PAS"/>
    <property type="match status" value="2"/>
</dbReference>
<dbReference type="SMART" id="SM00448">
    <property type="entry name" value="REC"/>
    <property type="match status" value="1"/>
</dbReference>
<dbReference type="PANTHER" id="PTHR44757">
    <property type="entry name" value="DIGUANYLATE CYCLASE DGCP"/>
    <property type="match status" value="1"/>
</dbReference>
<gene>
    <name evidence="5" type="ORF">EHYA_05934</name>
</gene>
<accession>A0A401YUD1</accession>
<keyword evidence="6" id="KW-1185">Reference proteome</keyword>
<dbReference type="RefSeq" id="WP_246126969.1">
    <property type="nucleotide sequence ID" value="NZ_BIFH01000027.1"/>
</dbReference>
<name>A0A401YUD1_9ACTN</name>
<feature type="region of interest" description="Disordered" evidence="2">
    <location>
        <begin position="326"/>
        <end position="346"/>
    </location>
</feature>
<evidence type="ECO:0000259" key="3">
    <source>
        <dbReference type="PROSITE" id="PS50110"/>
    </source>
</evidence>
<organism evidence="5 6">
    <name type="scientific">Embleya hyalina</name>
    <dbReference type="NCBI Taxonomy" id="516124"/>
    <lineage>
        <taxon>Bacteria</taxon>
        <taxon>Bacillati</taxon>
        <taxon>Actinomycetota</taxon>
        <taxon>Actinomycetes</taxon>
        <taxon>Kitasatosporales</taxon>
        <taxon>Streptomycetaceae</taxon>
        <taxon>Embleya</taxon>
    </lineage>
</organism>
<dbReference type="Gene3D" id="3.30.565.10">
    <property type="entry name" value="Histidine kinase-like ATPase, C-terminal domain"/>
    <property type="match status" value="1"/>
</dbReference>
<dbReference type="CDD" id="cd00130">
    <property type="entry name" value="PAS"/>
    <property type="match status" value="2"/>
</dbReference>
<feature type="compositionally biased region" description="Low complexity" evidence="2">
    <location>
        <begin position="850"/>
        <end position="859"/>
    </location>
</feature>
<dbReference type="InterPro" id="IPR011006">
    <property type="entry name" value="CheY-like_superfamily"/>
</dbReference>
<dbReference type="CDD" id="cd00156">
    <property type="entry name" value="REC"/>
    <property type="match status" value="1"/>
</dbReference>
<feature type="compositionally biased region" description="Basic and acidic residues" evidence="2">
    <location>
        <begin position="499"/>
        <end position="529"/>
    </location>
</feature>
<evidence type="ECO:0000313" key="6">
    <source>
        <dbReference type="Proteomes" id="UP000286931"/>
    </source>
</evidence>
<dbReference type="InterPro" id="IPR036890">
    <property type="entry name" value="HATPase_C_sf"/>
</dbReference>
<feature type="compositionally biased region" description="Basic and acidic residues" evidence="2">
    <location>
        <begin position="696"/>
        <end position="705"/>
    </location>
</feature>
<dbReference type="EMBL" id="BIFH01000027">
    <property type="protein sequence ID" value="GCD98233.1"/>
    <property type="molecule type" value="Genomic_DNA"/>
</dbReference>
<keyword evidence="1" id="KW-0597">Phosphoprotein</keyword>
<feature type="compositionally biased region" description="Basic and acidic residues" evidence="2">
    <location>
        <begin position="612"/>
        <end position="627"/>
    </location>
</feature>
<dbReference type="InterPro" id="IPR001789">
    <property type="entry name" value="Sig_transdc_resp-reg_receiver"/>
</dbReference>
<dbReference type="InterPro" id="IPR000014">
    <property type="entry name" value="PAS"/>
</dbReference>
<evidence type="ECO:0000256" key="1">
    <source>
        <dbReference type="PROSITE-ProRule" id="PRU00169"/>
    </source>
</evidence>
<feature type="compositionally biased region" description="Pro residues" evidence="2">
    <location>
        <begin position="657"/>
        <end position="667"/>
    </location>
</feature>
<dbReference type="Pfam" id="PF00072">
    <property type="entry name" value="Response_reg"/>
    <property type="match status" value="1"/>
</dbReference>
<feature type="modified residue" description="4-aspartylphosphate" evidence="1">
    <location>
        <position position="1045"/>
    </location>
</feature>
<feature type="compositionally biased region" description="Low complexity" evidence="2">
    <location>
        <begin position="532"/>
        <end position="544"/>
    </location>
</feature>
<feature type="compositionally biased region" description="Low complexity" evidence="2">
    <location>
        <begin position="599"/>
        <end position="611"/>
    </location>
</feature>
<feature type="compositionally biased region" description="Pro residues" evidence="2">
    <location>
        <begin position="838"/>
        <end position="849"/>
    </location>
</feature>
<feature type="domain" description="PAS" evidence="4">
    <location>
        <begin position="8"/>
        <end position="59"/>
    </location>
</feature>
<dbReference type="NCBIfam" id="TIGR00229">
    <property type="entry name" value="sensory_box"/>
    <property type="match status" value="1"/>
</dbReference>
<dbReference type="AlphaFoldDB" id="A0A401YUD1"/>
<dbReference type="GO" id="GO:0006355">
    <property type="term" value="P:regulation of DNA-templated transcription"/>
    <property type="evidence" value="ECO:0007669"/>
    <property type="project" value="InterPro"/>
</dbReference>
<dbReference type="InterPro" id="IPR013767">
    <property type="entry name" value="PAS_fold"/>
</dbReference>
<feature type="region of interest" description="Disordered" evidence="2">
    <location>
        <begin position="475"/>
        <end position="874"/>
    </location>
</feature>
<evidence type="ECO:0000259" key="4">
    <source>
        <dbReference type="PROSITE" id="PS50112"/>
    </source>
</evidence>
<feature type="region of interest" description="Disordered" evidence="2">
    <location>
        <begin position="69"/>
        <end position="93"/>
    </location>
</feature>
<protein>
    <submittedName>
        <fullName evidence="5">Nickel transporter</fullName>
    </submittedName>
</protein>
<dbReference type="PANTHER" id="PTHR44757:SF2">
    <property type="entry name" value="BIOFILM ARCHITECTURE MAINTENANCE PROTEIN MBAA"/>
    <property type="match status" value="1"/>
</dbReference>
<dbReference type="InterPro" id="IPR052155">
    <property type="entry name" value="Biofilm_reg_signaling"/>
</dbReference>
<reference evidence="5 6" key="1">
    <citation type="submission" date="2018-12" db="EMBL/GenBank/DDBJ databases">
        <title>Draft genome sequence of Embleya hyalina NBRC 13850T.</title>
        <authorList>
            <person name="Komaki H."/>
            <person name="Hosoyama A."/>
            <person name="Kimura A."/>
            <person name="Ichikawa N."/>
            <person name="Tamura T."/>
        </authorList>
    </citation>
    <scope>NUCLEOTIDE SEQUENCE [LARGE SCALE GENOMIC DNA]</scope>
    <source>
        <strain evidence="5 6">NBRC 13850</strain>
    </source>
</reference>
<dbReference type="SUPFAM" id="SSF55874">
    <property type="entry name" value="ATPase domain of HSP90 chaperone/DNA topoisomerase II/histidine kinase"/>
    <property type="match status" value="1"/>
</dbReference>
<dbReference type="SUPFAM" id="SSF52172">
    <property type="entry name" value="CheY-like"/>
    <property type="match status" value="1"/>
</dbReference>
<feature type="domain" description="PAS" evidence="4">
    <location>
        <begin position="135"/>
        <end position="186"/>
    </location>
</feature>
<sequence>MSSRPSRGAARLAAILDALPDALLLVNRNGTVVNANAMALEVLEAPGTPVVGRGLLDLLPSFDHRRIPGSVRATNDTRDTRTKPTRMSAHRTDGGVFPVEVTSANLPAGYDDELLMIVVRDLTGKVDVEAELARQQRQTEMILRAACEGIIGIDAEGDIVLANPAAARILRHRASDLGGRNVHELLMHARADGTPLPAGECPPLVTLGNGRRQRLRDQVLWRGDEGFVTVDMITAPILLGGAVVGAVMTFSDTAREKSLGERRAQLAELVDTEILGRLEAVRGRLKKVADGGAGEVGHGARRMVRQVAGELESLEELAREVLAHQAADLDPTPAPDDADTPAEPERVPTTVDDLVDRAMETVTYLARGAGVEFAVNASPVGVRVDVDAMTRALGHLLADVVAAGPEGSTVVVAAAQRGALARIEVRGPESRNSTVRVPLARAVVEAHGGTVESHTVAGRGSTYVVELPADEEAAELVVSSGEHRAAKGRRARQSGRPDPSADKAGKSDKTEETGKADKDEQGAADKADGDEAAQAGKAADGAPKQADEPDGATPDADESPDSADSDPDSATASTPAKQSAPANTDRPAGSKRRIGSAVAPRKPATPIAPAAADRDRDPADAAPEDRPAPGAGVELAVRGRGAQPARARLEPVGSSTPPVPAPPPPGSVAPAPQGPFALPAGTVAPVPLVPASGGSDEGRHERPDTDEYDEAEEAARNNSGAFEAVYPPRSRRGRAARELPEAAENPAGASGSHRGAAHPDPSATPGRQPATPVPPAAPAPAAGGRLNGTHTPQGAQARRRLSTPPAPIPAQNRAADGRTTSVQDRPGRPAAADMPTEVLPPIPAAPDQPIPFQGRRPGFPAGPPGDAEAMSGADLPTMVSPAPDGQPRRLLVWPEPDTATAGALTARGWSPLLVRSREEVDASVPVQPAALFVDPLTGPITRTALQSLRTAATAAQIPVLVTAGLMQATRDAAFGADPAVLLRSLAPADSAGHASRVLLVEANPDIAAAFTASLERRGMDVVHAASESEAVSKASSVEPNLVVLDLMLVRRRRMGVVDWLRNNTRLHSTPIVVYTTLDLVEHDLHRLQTGETVLFLAERSTREDVQQRIVDLLGKIASPK</sequence>
<dbReference type="Proteomes" id="UP000286931">
    <property type="component" value="Unassembled WGS sequence"/>
</dbReference>
<dbReference type="SUPFAM" id="SSF55785">
    <property type="entry name" value="PYP-like sensor domain (PAS domain)"/>
    <property type="match status" value="2"/>
</dbReference>
<dbReference type="Gene3D" id="3.40.50.2300">
    <property type="match status" value="1"/>
</dbReference>
<evidence type="ECO:0000256" key="2">
    <source>
        <dbReference type="SAM" id="MobiDB-lite"/>
    </source>
</evidence>
<feature type="domain" description="Response regulatory" evidence="3">
    <location>
        <begin position="996"/>
        <end position="1113"/>
    </location>
</feature>
<dbReference type="InterPro" id="IPR035965">
    <property type="entry name" value="PAS-like_dom_sf"/>
</dbReference>
<dbReference type="Gene3D" id="3.30.450.20">
    <property type="entry name" value="PAS domain"/>
    <property type="match status" value="2"/>
</dbReference>
<dbReference type="PROSITE" id="PS50112">
    <property type="entry name" value="PAS"/>
    <property type="match status" value="2"/>
</dbReference>
<dbReference type="Pfam" id="PF00989">
    <property type="entry name" value="PAS"/>
    <property type="match status" value="2"/>
</dbReference>
<feature type="compositionally biased region" description="Acidic residues" evidence="2">
    <location>
        <begin position="555"/>
        <end position="567"/>
    </location>
</feature>
<proteinExistence type="predicted"/>